<dbReference type="EMBL" id="ML119850">
    <property type="protein sequence ID" value="RPA72703.1"/>
    <property type="molecule type" value="Genomic_DNA"/>
</dbReference>
<dbReference type="PANTHER" id="PTHR11999:SF70">
    <property type="entry name" value="MIP05841P"/>
    <property type="match status" value="1"/>
</dbReference>
<dbReference type="OrthoDB" id="639767at2759"/>
<dbReference type="SUPFAM" id="SSF53383">
    <property type="entry name" value="PLP-dependent transferases"/>
    <property type="match status" value="1"/>
</dbReference>
<keyword evidence="5 7" id="KW-0456">Lyase</keyword>
<feature type="modified residue" description="N6-(pyridoxal phosphate)lysine" evidence="6">
    <location>
        <position position="316"/>
    </location>
</feature>
<evidence type="ECO:0000313" key="9">
    <source>
        <dbReference type="Proteomes" id="UP000275078"/>
    </source>
</evidence>
<dbReference type="Pfam" id="PF00282">
    <property type="entry name" value="Pyridoxal_deC"/>
    <property type="match status" value="1"/>
</dbReference>
<dbReference type="GO" id="GO:0005737">
    <property type="term" value="C:cytoplasm"/>
    <property type="evidence" value="ECO:0007669"/>
    <property type="project" value="TreeGrafter"/>
</dbReference>
<evidence type="ECO:0000313" key="8">
    <source>
        <dbReference type="EMBL" id="RPA72703.1"/>
    </source>
</evidence>
<evidence type="ECO:0000256" key="4">
    <source>
        <dbReference type="ARBA" id="ARBA00022898"/>
    </source>
</evidence>
<dbReference type="InterPro" id="IPR010977">
    <property type="entry name" value="Aromatic_deC"/>
</dbReference>
<evidence type="ECO:0000256" key="7">
    <source>
        <dbReference type="RuleBase" id="RU000382"/>
    </source>
</evidence>
<evidence type="ECO:0000256" key="3">
    <source>
        <dbReference type="ARBA" id="ARBA00022793"/>
    </source>
</evidence>
<comment type="cofactor">
    <cofactor evidence="1 6 7">
        <name>pyridoxal 5'-phosphate</name>
        <dbReference type="ChEBI" id="CHEBI:597326"/>
    </cofactor>
</comment>
<dbReference type="STRING" id="1160509.A0A3N4HER8"/>
<dbReference type="PRINTS" id="PR00800">
    <property type="entry name" value="YHDCRBOXLASE"/>
</dbReference>
<keyword evidence="4 6" id="KW-0663">Pyridoxal phosphate</keyword>
<dbReference type="GO" id="GO:0019752">
    <property type="term" value="P:carboxylic acid metabolic process"/>
    <property type="evidence" value="ECO:0007669"/>
    <property type="project" value="InterPro"/>
</dbReference>
<dbReference type="Gene3D" id="3.90.1150.10">
    <property type="entry name" value="Aspartate Aminotransferase, domain 1"/>
    <property type="match status" value="1"/>
</dbReference>
<evidence type="ECO:0000256" key="2">
    <source>
        <dbReference type="ARBA" id="ARBA00009533"/>
    </source>
</evidence>
<dbReference type="GO" id="GO:0016831">
    <property type="term" value="F:carboxy-lyase activity"/>
    <property type="evidence" value="ECO:0007669"/>
    <property type="project" value="UniProtKB-KW"/>
</dbReference>
<accession>A0A3N4HER8</accession>
<evidence type="ECO:0008006" key="10">
    <source>
        <dbReference type="Google" id="ProtNLM"/>
    </source>
</evidence>
<evidence type="ECO:0000256" key="1">
    <source>
        <dbReference type="ARBA" id="ARBA00001933"/>
    </source>
</evidence>
<protein>
    <recommendedName>
        <fullName evidence="10">Aromatic-L-amino-acid decarboxylase</fullName>
    </recommendedName>
</protein>
<evidence type="ECO:0000256" key="5">
    <source>
        <dbReference type="ARBA" id="ARBA00023239"/>
    </source>
</evidence>
<dbReference type="InterPro" id="IPR015424">
    <property type="entry name" value="PyrdxlP-dep_Trfase"/>
</dbReference>
<sequence length="502" mass="56358">MDQDTFREQAHRAIEQIISYHSKLKTNELSVLPAVQPDYLRSLIPVSPPEKGQNPSEIQDDVESKIIPGLTHWQHPHFMAFFPANFSFPGLLGDMYSTAFTCAAFNWLCSPAVTELETIVMDWVAEMIGLDEAFRSTHSDGTTGTGGGVIQGSASEAVLTVMVAARERYLNSLVPEGADEDERWEIRGAAYGKLCVVISSEAHSCTEKAAMVLGIRVVKVAVDPDTLAISPLALKEKVKELKAKGWHPFFTTNTYGTTSTCAVDPFEEIEEALAEFPEVWKHVDAAYAGSFLVLPEFKPDAQKWKGYDSFDFNMHKALLVPFDCSCLFIRERKWLINALSLTPSYLRNPASESGRVIDYRDWQLPLGRRFRSLKIWFVVRTYGVEGLQRHMRRTLECGEYFSSLVRDRPDLFVVTVQERFGLTVIRVKPEEGGDVALGDRLTKEVARRVNEERNFFVTAAVSKGREIIRVVSGSENATKESMKVLFEDLVAKVGEVRKEITA</sequence>
<name>A0A3N4HER8_ASCIM</name>
<organism evidence="8 9">
    <name type="scientific">Ascobolus immersus RN42</name>
    <dbReference type="NCBI Taxonomy" id="1160509"/>
    <lineage>
        <taxon>Eukaryota</taxon>
        <taxon>Fungi</taxon>
        <taxon>Dikarya</taxon>
        <taxon>Ascomycota</taxon>
        <taxon>Pezizomycotina</taxon>
        <taxon>Pezizomycetes</taxon>
        <taxon>Pezizales</taxon>
        <taxon>Ascobolaceae</taxon>
        <taxon>Ascobolus</taxon>
    </lineage>
</organism>
<gene>
    <name evidence="8" type="ORF">BJ508DRAFT_216824</name>
</gene>
<dbReference type="GO" id="GO:0030170">
    <property type="term" value="F:pyridoxal phosphate binding"/>
    <property type="evidence" value="ECO:0007669"/>
    <property type="project" value="InterPro"/>
</dbReference>
<dbReference type="GO" id="GO:0006520">
    <property type="term" value="P:amino acid metabolic process"/>
    <property type="evidence" value="ECO:0007669"/>
    <property type="project" value="InterPro"/>
</dbReference>
<dbReference type="InterPro" id="IPR015421">
    <property type="entry name" value="PyrdxlP-dep_Trfase_major"/>
</dbReference>
<dbReference type="Proteomes" id="UP000275078">
    <property type="component" value="Unassembled WGS sequence"/>
</dbReference>
<comment type="similarity">
    <text evidence="2 7">Belongs to the group II decarboxylase family.</text>
</comment>
<reference evidence="8 9" key="1">
    <citation type="journal article" date="2018" name="Nat. Ecol. Evol.">
        <title>Pezizomycetes genomes reveal the molecular basis of ectomycorrhizal truffle lifestyle.</title>
        <authorList>
            <person name="Murat C."/>
            <person name="Payen T."/>
            <person name="Noel B."/>
            <person name="Kuo A."/>
            <person name="Morin E."/>
            <person name="Chen J."/>
            <person name="Kohler A."/>
            <person name="Krizsan K."/>
            <person name="Balestrini R."/>
            <person name="Da Silva C."/>
            <person name="Montanini B."/>
            <person name="Hainaut M."/>
            <person name="Levati E."/>
            <person name="Barry K.W."/>
            <person name="Belfiori B."/>
            <person name="Cichocki N."/>
            <person name="Clum A."/>
            <person name="Dockter R.B."/>
            <person name="Fauchery L."/>
            <person name="Guy J."/>
            <person name="Iotti M."/>
            <person name="Le Tacon F."/>
            <person name="Lindquist E.A."/>
            <person name="Lipzen A."/>
            <person name="Malagnac F."/>
            <person name="Mello A."/>
            <person name="Molinier V."/>
            <person name="Miyauchi S."/>
            <person name="Poulain J."/>
            <person name="Riccioni C."/>
            <person name="Rubini A."/>
            <person name="Sitrit Y."/>
            <person name="Splivallo R."/>
            <person name="Traeger S."/>
            <person name="Wang M."/>
            <person name="Zifcakova L."/>
            <person name="Wipf D."/>
            <person name="Zambonelli A."/>
            <person name="Paolocci F."/>
            <person name="Nowrousian M."/>
            <person name="Ottonello S."/>
            <person name="Baldrian P."/>
            <person name="Spatafora J.W."/>
            <person name="Henrissat B."/>
            <person name="Nagy L.G."/>
            <person name="Aury J.M."/>
            <person name="Wincker P."/>
            <person name="Grigoriev I.V."/>
            <person name="Bonfante P."/>
            <person name="Martin F.M."/>
        </authorList>
    </citation>
    <scope>NUCLEOTIDE SEQUENCE [LARGE SCALE GENOMIC DNA]</scope>
    <source>
        <strain evidence="8 9">RN42</strain>
    </source>
</reference>
<dbReference type="InterPro" id="IPR002129">
    <property type="entry name" value="PyrdxlP-dep_de-COase"/>
</dbReference>
<proteinExistence type="inferred from homology"/>
<dbReference type="Gene3D" id="1.20.1340.10">
    <property type="entry name" value="dopa decarboxylase, N-terminal domain"/>
    <property type="match status" value="1"/>
</dbReference>
<keyword evidence="3" id="KW-0210">Decarboxylase</keyword>
<dbReference type="InterPro" id="IPR015422">
    <property type="entry name" value="PyrdxlP-dep_Trfase_small"/>
</dbReference>
<dbReference type="AlphaFoldDB" id="A0A3N4HER8"/>
<dbReference type="Gene3D" id="3.40.640.10">
    <property type="entry name" value="Type I PLP-dependent aspartate aminotransferase-like (Major domain)"/>
    <property type="match status" value="1"/>
</dbReference>
<keyword evidence="9" id="KW-1185">Reference proteome</keyword>
<dbReference type="PANTHER" id="PTHR11999">
    <property type="entry name" value="GROUP II PYRIDOXAL-5-PHOSPHATE DECARBOXYLASE"/>
    <property type="match status" value="1"/>
</dbReference>
<evidence type="ECO:0000256" key="6">
    <source>
        <dbReference type="PIRSR" id="PIRSR602129-50"/>
    </source>
</evidence>